<dbReference type="GO" id="GO:0000287">
    <property type="term" value="F:magnesium ion binding"/>
    <property type="evidence" value="ECO:0007669"/>
    <property type="project" value="InterPro"/>
</dbReference>
<gene>
    <name evidence="5" type="ORF">BSP38_113</name>
</gene>
<feature type="domain" description="dUTPase-like" evidence="4">
    <location>
        <begin position="17"/>
        <end position="100"/>
    </location>
</feature>
<protein>
    <recommendedName>
        <fullName evidence="2">dUTP diphosphatase</fullName>
        <ecNumber evidence="2">3.6.1.23</ecNumber>
    </recommendedName>
</protein>
<sequence length="246" mass="26976">MKNLTVLYKKEKGALKPTQGYENDFAYDIYAAEGRLVPPLTFRSVIVPTNLKLAFDPLVAGMQISLRSGAAAKTPLIVSNSPGIVEGTYRGGVGILVRNSFIDSHLVDFVMTVDGKRLPVSKVPAKVLKAAKKFYDEETELLGYDKVSEDLQKSLYKSVVPRGTVYIAKHDRIAQVSFAEKIVADFKEAEVLPESVRQENKFGSSGSSVSLVDDLIEPNPLDEGAKANKEILMKAIENSQKINKRG</sequence>
<keyword evidence="6" id="KW-1185">Reference proteome</keyword>
<evidence type="ECO:0000256" key="2">
    <source>
        <dbReference type="ARBA" id="ARBA00012379"/>
    </source>
</evidence>
<dbReference type="SUPFAM" id="SSF51283">
    <property type="entry name" value="dUTPase-like"/>
    <property type="match status" value="1"/>
</dbReference>
<dbReference type="Proteomes" id="UP000260425">
    <property type="component" value="Segment"/>
</dbReference>
<evidence type="ECO:0000313" key="5">
    <source>
        <dbReference type="EMBL" id="AXH71155.1"/>
    </source>
</evidence>
<evidence type="ECO:0000256" key="1">
    <source>
        <dbReference type="ARBA" id="ARBA00006581"/>
    </source>
</evidence>
<evidence type="ECO:0000256" key="3">
    <source>
        <dbReference type="ARBA" id="ARBA00023080"/>
    </source>
</evidence>
<comment type="similarity">
    <text evidence="1">Belongs to the dUTPase family.</text>
</comment>
<dbReference type="PANTHER" id="PTHR11241">
    <property type="entry name" value="DEOXYURIDINE 5'-TRIPHOSPHATE NUCLEOTIDOHYDROLASE"/>
    <property type="match status" value="1"/>
</dbReference>
<keyword evidence="3" id="KW-0546">Nucleotide metabolism</keyword>
<dbReference type="Pfam" id="PF00692">
    <property type="entry name" value="dUTPase"/>
    <property type="match status" value="1"/>
</dbReference>
<evidence type="ECO:0000259" key="4">
    <source>
        <dbReference type="Pfam" id="PF00692"/>
    </source>
</evidence>
<dbReference type="GO" id="GO:0006226">
    <property type="term" value="P:dUMP biosynthetic process"/>
    <property type="evidence" value="ECO:0007669"/>
    <property type="project" value="InterPro"/>
</dbReference>
<name>A0A345MJX3_BPBSP</name>
<accession>A0A345MJX3</accession>
<proteinExistence type="inferred from homology"/>
<dbReference type="GO" id="GO:0046081">
    <property type="term" value="P:dUTP catabolic process"/>
    <property type="evidence" value="ECO:0007669"/>
    <property type="project" value="InterPro"/>
</dbReference>
<reference evidence="5 6" key="1">
    <citation type="submission" date="2018-07" db="EMBL/GenBank/DDBJ databases">
        <title>Complete nucleotide sequence of Bacillus phage BSP38.</title>
        <authorList>
            <person name="Ghosh K."/>
            <person name="Kim K.-P."/>
        </authorList>
    </citation>
    <scope>NUCLEOTIDE SEQUENCE [LARGE SCALE GENOMIC DNA]</scope>
</reference>
<organism evidence="5 6">
    <name type="scientific">Bacillus phage BSP38</name>
    <dbReference type="NCBI Taxonomy" id="2283013"/>
    <lineage>
        <taxon>Viruses</taxon>
        <taxon>Duplodnaviria</taxon>
        <taxon>Heunggongvirae</taxon>
        <taxon>Uroviricota</taxon>
        <taxon>Caudoviricetes</taxon>
        <taxon>Herelleviridae</taxon>
        <taxon>Bastillevirinae</taxon>
        <taxon>Jeonjuvirus</taxon>
        <taxon>Jeonjuvirus BSP38</taxon>
    </lineage>
</organism>
<evidence type="ECO:0000313" key="6">
    <source>
        <dbReference type="Proteomes" id="UP000260425"/>
    </source>
</evidence>
<dbReference type="GO" id="GO:0004170">
    <property type="term" value="F:dUTP diphosphatase activity"/>
    <property type="evidence" value="ECO:0007669"/>
    <property type="project" value="UniProtKB-EC"/>
</dbReference>
<dbReference type="InterPro" id="IPR008181">
    <property type="entry name" value="dUTPase"/>
</dbReference>
<dbReference type="InterPro" id="IPR029054">
    <property type="entry name" value="dUTPase-like"/>
</dbReference>
<dbReference type="EC" id="3.6.1.23" evidence="2"/>
<dbReference type="EMBL" id="MH606185">
    <property type="protein sequence ID" value="AXH71155.1"/>
    <property type="molecule type" value="Genomic_DNA"/>
</dbReference>
<dbReference type="PANTHER" id="PTHR11241:SF0">
    <property type="entry name" value="DEOXYURIDINE 5'-TRIPHOSPHATE NUCLEOTIDOHYDROLASE"/>
    <property type="match status" value="1"/>
</dbReference>
<dbReference type="Gene3D" id="2.70.40.10">
    <property type="match status" value="1"/>
</dbReference>
<dbReference type="InterPro" id="IPR036157">
    <property type="entry name" value="dUTPase-like_sf"/>
</dbReference>
<organismHost>
    <name type="scientific">Bacillus subtilis</name>
    <dbReference type="NCBI Taxonomy" id="1423"/>
</organismHost>